<dbReference type="STRING" id="229535.A0A0M8NSJ0"/>
<keyword evidence="3" id="KW-1185">Reference proteome</keyword>
<reference evidence="2 3" key="1">
    <citation type="submission" date="2015-08" db="EMBL/GenBank/DDBJ databases">
        <title>Genome sequencing of Penicillium nordicum.</title>
        <authorList>
            <person name="Nguyen H.D."/>
            <person name="Seifert K.A."/>
        </authorList>
    </citation>
    <scope>NUCLEOTIDE SEQUENCE [LARGE SCALE GENOMIC DNA]</scope>
    <source>
        <strain evidence="2 3">DAOMC 185683</strain>
    </source>
</reference>
<organism evidence="2 3">
    <name type="scientific">Penicillium nordicum</name>
    <dbReference type="NCBI Taxonomy" id="229535"/>
    <lineage>
        <taxon>Eukaryota</taxon>
        <taxon>Fungi</taxon>
        <taxon>Dikarya</taxon>
        <taxon>Ascomycota</taxon>
        <taxon>Pezizomycotina</taxon>
        <taxon>Eurotiomycetes</taxon>
        <taxon>Eurotiomycetidae</taxon>
        <taxon>Eurotiales</taxon>
        <taxon>Aspergillaceae</taxon>
        <taxon>Penicillium</taxon>
    </lineage>
</organism>
<dbReference type="Proteomes" id="UP000037696">
    <property type="component" value="Unassembled WGS sequence"/>
</dbReference>
<evidence type="ECO:0000259" key="1">
    <source>
        <dbReference type="Pfam" id="PF13391"/>
    </source>
</evidence>
<dbReference type="AlphaFoldDB" id="A0A0M8NSJ0"/>
<dbReference type="Pfam" id="PF13391">
    <property type="entry name" value="HNH_2"/>
    <property type="match status" value="1"/>
</dbReference>
<gene>
    <name evidence="2" type="ORF">ACN38_g11330</name>
</gene>
<feature type="domain" description="HNH nuclease" evidence="1">
    <location>
        <begin position="86"/>
        <end position="166"/>
    </location>
</feature>
<evidence type="ECO:0000313" key="3">
    <source>
        <dbReference type="Proteomes" id="UP000037696"/>
    </source>
</evidence>
<accession>A0A0M8NSJ0</accession>
<dbReference type="InterPro" id="IPR003615">
    <property type="entry name" value="HNH_nuc"/>
</dbReference>
<proteinExistence type="predicted"/>
<evidence type="ECO:0000313" key="2">
    <source>
        <dbReference type="EMBL" id="KOS37868.1"/>
    </source>
</evidence>
<dbReference type="OrthoDB" id="2142759at2759"/>
<protein>
    <recommendedName>
        <fullName evidence="1">HNH nuclease domain-containing protein</fullName>
    </recommendedName>
</protein>
<comment type="caution">
    <text evidence="2">The sequence shown here is derived from an EMBL/GenBank/DDBJ whole genome shotgun (WGS) entry which is preliminary data.</text>
</comment>
<dbReference type="EMBL" id="LHQQ01000288">
    <property type="protein sequence ID" value="KOS37868.1"/>
    <property type="molecule type" value="Genomic_DNA"/>
</dbReference>
<name>A0A0M8NSJ0_9EURO</name>
<sequence length="261" mass="29646">MWKIYKLQEDGTTGAALPFSSRALVSPGNYIVLDTKRNPTTVNLTTESAPHRIRTRDISSQDQGQSERDRLQRSFRDSLRNRDRCCTITEPSTIFTEEHPFQDIDATHVFPVIRLEEWRRGGYWHCITDTRPNSEIGDSGLYSAQNGLLLRADIHAHFNGFQIGIDPDANYKIIVFGSDPTGMGGTHLRDSARSGTQRVSPDLLRWHLRMCLYNRFKANAEPRPMWEEDLEEDPIGSILMQPDAAGRMEVELFTRLGGLVA</sequence>